<sequence>MAHIPDNLCWKCKIEVGTFLNCFWECSLVAPFWKEVVTLLKGWSGLELPLTPGLCLLG</sequence>
<evidence type="ECO:0000313" key="1">
    <source>
        <dbReference type="Ensembl" id="ENSPNYP00000032045.1"/>
    </source>
</evidence>
<dbReference type="Ensembl" id="ENSPNYT00000032814.1">
    <property type="protein sequence ID" value="ENSPNYP00000032045.1"/>
    <property type="gene ID" value="ENSPNYG00000024189.1"/>
</dbReference>
<dbReference type="STRING" id="303518.ENSPNYP00000032045"/>
<dbReference type="AlphaFoldDB" id="A0A3B4H9Q7"/>
<dbReference type="GeneTree" id="ENSGT00940000177722"/>
<name>A0A3B4H9Q7_9CICH</name>
<reference evidence="1" key="1">
    <citation type="submission" date="2023-09" db="UniProtKB">
        <authorList>
            <consortium name="Ensembl"/>
        </authorList>
    </citation>
    <scope>IDENTIFICATION</scope>
</reference>
<accession>A0A3B4H9Q7</accession>
<organism evidence="1">
    <name type="scientific">Pundamilia nyererei</name>
    <dbReference type="NCBI Taxonomy" id="303518"/>
    <lineage>
        <taxon>Eukaryota</taxon>
        <taxon>Metazoa</taxon>
        <taxon>Chordata</taxon>
        <taxon>Craniata</taxon>
        <taxon>Vertebrata</taxon>
        <taxon>Euteleostomi</taxon>
        <taxon>Actinopterygii</taxon>
        <taxon>Neopterygii</taxon>
        <taxon>Teleostei</taxon>
        <taxon>Neoteleostei</taxon>
        <taxon>Acanthomorphata</taxon>
        <taxon>Ovalentaria</taxon>
        <taxon>Cichlomorphae</taxon>
        <taxon>Cichliformes</taxon>
        <taxon>Cichlidae</taxon>
        <taxon>African cichlids</taxon>
        <taxon>Pseudocrenilabrinae</taxon>
        <taxon>Haplochromini</taxon>
        <taxon>Pundamilia</taxon>
    </lineage>
</organism>
<proteinExistence type="predicted"/>
<protein>
    <submittedName>
        <fullName evidence="1">Uncharacterized protein</fullName>
    </submittedName>
</protein>